<feature type="transmembrane region" description="Helical" evidence="1">
    <location>
        <begin position="65"/>
        <end position="83"/>
    </location>
</feature>
<evidence type="ECO:0000256" key="1">
    <source>
        <dbReference type="SAM" id="Phobius"/>
    </source>
</evidence>
<evidence type="ECO:0000313" key="3">
    <source>
        <dbReference type="Proteomes" id="UP000011591"/>
    </source>
</evidence>
<feature type="transmembrane region" description="Helical" evidence="1">
    <location>
        <begin position="38"/>
        <end position="58"/>
    </location>
</feature>
<dbReference type="Proteomes" id="UP000011591">
    <property type="component" value="Unassembled WGS sequence"/>
</dbReference>
<dbReference type="PATRIC" id="fig|1227491.4.peg.1913"/>
<proteinExistence type="predicted"/>
<name>M0B6U0_9EURY</name>
<reference evidence="2 3" key="1">
    <citation type="journal article" date="2014" name="PLoS Genet.">
        <title>Phylogenetically driven sequencing of extremely halophilic archaea reveals strategies for static and dynamic osmo-response.</title>
        <authorList>
            <person name="Becker E.A."/>
            <person name="Seitzer P.M."/>
            <person name="Tritt A."/>
            <person name="Larsen D."/>
            <person name="Krusor M."/>
            <person name="Yao A.I."/>
            <person name="Wu D."/>
            <person name="Madern D."/>
            <person name="Eisen J.A."/>
            <person name="Darling A.E."/>
            <person name="Facciotti M.T."/>
        </authorList>
    </citation>
    <scope>NUCLEOTIDE SEQUENCE [LARGE SCALE GENOMIC DNA]</scope>
    <source>
        <strain evidence="2 3">DSM 13077</strain>
    </source>
</reference>
<dbReference type="EMBL" id="AOIP01000019">
    <property type="protein sequence ID" value="ELZ06515.1"/>
    <property type="molecule type" value="Genomic_DNA"/>
</dbReference>
<gene>
    <name evidence="2" type="ORF">C480_09260</name>
</gene>
<feature type="transmembrane region" description="Helical" evidence="1">
    <location>
        <begin position="95"/>
        <end position="114"/>
    </location>
</feature>
<keyword evidence="1" id="KW-1133">Transmembrane helix</keyword>
<feature type="transmembrane region" description="Helical" evidence="1">
    <location>
        <begin position="12"/>
        <end position="32"/>
    </location>
</feature>
<evidence type="ECO:0000313" key="2">
    <source>
        <dbReference type="EMBL" id="ELZ06515.1"/>
    </source>
</evidence>
<comment type="caution">
    <text evidence="2">The sequence shown here is derived from an EMBL/GenBank/DDBJ whole genome shotgun (WGS) entry which is preliminary data.</text>
</comment>
<sequence length="123" mass="12972">MLAERLPTRQKRWLVAGAVPVISGGPIIDALLAGRLPALEHLLTAGVVTISFMIYLCWPSISADNRAAGVTLLVAGLGIVWVSKTGLGTRPGRNALGGVLLVLYGVMLLVRPGLFERIISSES</sequence>
<keyword evidence="1" id="KW-0812">Transmembrane</keyword>
<keyword evidence="3" id="KW-1185">Reference proteome</keyword>
<protein>
    <submittedName>
        <fullName evidence="2">Uncharacterized protein</fullName>
    </submittedName>
</protein>
<keyword evidence="1" id="KW-0472">Membrane</keyword>
<organism evidence="2 3">
    <name type="scientific">Natrialba aegyptia DSM 13077</name>
    <dbReference type="NCBI Taxonomy" id="1227491"/>
    <lineage>
        <taxon>Archaea</taxon>
        <taxon>Methanobacteriati</taxon>
        <taxon>Methanobacteriota</taxon>
        <taxon>Stenosarchaea group</taxon>
        <taxon>Halobacteria</taxon>
        <taxon>Halobacteriales</taxon>
        <taxon>Natrialbaceae</taxon>
        <taxon>Natrialba</taxon>
    </lineage>
</organism>
<dbReference type="AlphaFoldDB" id="M0B6U0"/>
<accession>M0B6U0</accession>